<accession>A0A847D1R7</accession>
<evidence type="ECO:0000313" key="8">
    <source>
        <dbReference type="Proteomes" id="UP000545876"/>
    </source>
</evidence>
<name>A0A847D1R7_9BACT</name>
<evidence type="ECO:0000256" key="5">
    <source>
        <dbReference type="ARBA" id="ARBA00023172"/>
    </source>
</evidence>
<evidence type="ECO:0000256" key="2">
    <source>
        <dbReference type="ARBA" id="ARBA00010961"/>
    </source>
</evidence>
<evidence type="ECO:0000256" key="3">
    <source>
        <dbReference type="ARBA" id="ARBA00022578"/>
    </source>
</evidence>
<dbReference type="GO" id="GO:0003677">
    <property type="term" value="F:DNA binding"/>
    <property type="evidence" value="ECO:0007669"/>
    <property type="project" value="UniProtKB-UniRule"/>
</dbReference>
<dbReference type="GO" id="GO:0006313">
    <property type="term" value="P:DNA transposition"/>
    <property type="evidence" value="ECO:0007669"/>
    <property type="project" value="UniProtKB-UniRule"/>
</dbReference>
<comment type="caution">
    <text evidence="7">The sequence shown here is derived from an EMBL/GenBank/DDBJ whole genome shotgun (WGS) entry which is preliminary data.</text>
</comment>
<keyword evidence="6" id="KW-0814">Transposable element</keyword>
<dbReference type="PANTHER" id="PTHR33217">
    <property type="entry name" value="TRANSPOSASE FOR INSERTION SEQUENCE ELEMENT IS1081"/>
    <property type="match status" value="1"/>
</dbReference>
<reference evidence="7 8" key="1">
    <citation type="journal article" date="2020" name="Biotechnol. Biofuels">
        <title>New insights from the biogas microbiome by comprehensive genome-resolved metagenomics of nearly 1600 species originating from multiple anaerobic digesters.</title>
        <authorList>
            <person name="Campanaro S."/>
            <person name="Treu L."/>
            <person name="Rodriguez-R L.M."/>
            <person name="Kovalovszki A."/>
            <person name="Ziels R.M."/>
            <person name="Maus I."/>
            <person name="Zhu X."/>
            <person name="Kougias P.G."/>
            <person name="Basile A."/>
            <person name="Luo G."/>
            <person name="Schluter A."/>
            <person name="Konstantinidis K.T."/>
            <person name="Angelidaki I."/>
        </authorList>
    </citation>
    <scope>NUCLEOTIDE SEQUENCE [LARGE SCALE GENOMIC DNA]</scope>
    <source>
        <strain evidence="7">AS06rmzACSIP_65</strain>
    </source>
</reference>
<keyword evidence="5 6" id="KW-0233">DNA recombination</keyword>
<gene>
    <name evidence="7" type="ORF">GX656_03730</name>
</gene>
<protein>
    <recommendedName>
        <fullName evidence="6">Mutator family transposase</fullName>
    </recommendedName>
</protein>
<evidence type="ECO:0000256" key="4">
    <source>
        <dbReference type="ARBA" id="ARBA00023125"/>
    </source>
</evidence>
<dbReference type="InterPro" id="IPR001207">
    <property type="entry name" value="Transposase_mutator"/>
</dbReference>
<dbReference type="AlphaFoldDB" id="A0A847D1R7"/>
<dbReference type="PANTHER" id="PTHR33217:SF7">
    <property type="entry name" value="TRANSPOSASE FOR INSERTION SEQUENCE ELEMENT IS1081"/>
    <property type="match status" value="1"/>
</dbReference>
<keyword evidence="3 6" id="KW-0815">Transposition</keyword>
<evidence type="ECO:0000256" key="6">
    <source>
        <dbReference type="RuleBase" id="RU365089"/>
    </source>
</evidence>
<dbReference type="Proteomes" id="UP000545876">
    <property type="component" value="Unassembled WGS sequence"/>
</dbReference>
<organism evidence="7 8">
    <name type="scientific">Candidatus Dojkabacteria bacterium</name>
    <dbReference type="NCBI Taxonomy" id="2099670"/>
    <lineage>
        <taxon>Bacteria</taxon>
        <taxon>Candidatus Dojkabacteria</taxon>
    </lineage>
</organism>
<dbReference type="Pfam" id="PF00872">
    <property type="entry name" value="Transposase_mut"/>
    <property type="match status" value="1"/>
</dbReference>
<keyword evidence="4 6" id="KW-0238">DNA-binding</keyword>
<comment type="function">
    <text evidence="1 6">Required for the transposition of the insertion element.</text>
</comment>
<dbReference type="EMBL" id="JAAZBX010000022">
    <property type="protein sequence ID" value="NLD25716.1"/>
    <property type="molecule type" value="Genomic_DNA"/>
</dbReference>
<evidence type="ECO:0000313" key="7">
    <source>
        <dbReference type="EMBL" id="NLD25716.1"/>
    </source>
</evidence>
<proteinExistence type="inferred from homology"/>
<comment type="similarity">
    <text evidence="2 6">Belongs to the transposase mutator family.</text>
</comment>
<dbReference type="GO" id="GO:0004803">
    <property type="term" value="F:transposase activity"/>
    <property type="evidence" value="ECO:0007669"/>
    <property type="project" value="UniProtKB-UniRule"/>
</dbReference>
<evidence type="ECO:0000256" key="1">
    <source>
        <dbReference type="ARBA" id="ARBA00002190"/>
    </source>
</evidence>
<sequence>MTHQEDYTFTHELAEKGLEAVPELLRVLINNAMQVERSKYLQAEEYERTEERVGHANGYKPKTVRTRIGDITFAVPQVREGGFYPSALEKGMRSERALMCALAEMYIQGVSTRKVKAITEELCGVEISAEQVSRATAQLDGVLQEWRERSLGEITYLYVDAVYEKVREAGQVRDSAVLVASGINSRG</sequence>